<gene>
    <name evidence="2" type="ORF">ODALV1_LOCUS6190</name>
</gene>
<keyword evidence="3" id="KW-1185">Reference proteome</keyword>
<dbReference type="EMBL" id="CAXLJM020000019">
    <property type="protein sequence ID" value="CAL8085678.1"/>
    <property type="molecule type" value="Genomic_DNA"/>
</dbReference>
<accession>A0ABP1Q3B4</accession>
<organism evidence="2 3">
    <name type="scientific">Orchesella dallaii</name>
    <dbReference type="NCBI Taxonomy" id="48710"/>
    <lineage>
        <taxon>Eukaryota</taxon>
        <taxon>Metazoa</taxon>
        <taxon>Ecdysozoa</taxon>
        <taxon>Arthropoda</taxon>
        <taxon>Hexapoda</taxon>
        <taxon>Collembola</taxon>
        <taxon>Entomobryomorpha</taxon>
        <taxon>Entomobryoidea</taxon>
        <taxon>Orchesellidae</taxon>
        <taxon>Orchesellinae</taxon>
        <taxon>Orchesella</taxon>
    </lineage>
</organism>
<sequence>MFQHYSTLLFLGVALIFLPYGQTIEAHWSVCSGYYTGDCKNGQASDDCTFENLQPTGVSVKGLWIFFSSGRTEGPDSSGLAEFLFQERLGDYHLLTETSANISCLKRMGGDDYRTPAITLVRELSLIHDSASRYFETSGSVNNCGTLYPSSVKSLAINGAERWELFGSDGTSVCVQVEDTTSFIPGIVRDIRTLGLSFGEGNICAVVRGCSKLPAEVIRVPNNETSGVLRR</sequence>
<name>A0ABP1Q3B4_9HEXA</name>
<protein>
    <submittedName>
        <fullName evidence="2">Uncharacterized protein</fullName>
    </submittedName>
</protein>
<proteinExistence type="predicted"/>
<keyword evidence="1" id="KW-0732">Signal</keyword>
<reference evidence="2 3" key="1">
    <citation type="submission" date="2024-08" db="EMBL/GenBank/DDBJ databases">
        <authorList>
            <person name="Cucini C."/>
            <person name="Frati F."/>
        </authorList>
    </citation>
    <scope>NUCLEOTIDE SEQUENCE [LARGE SCALE GENOMIC DNA]</scope>
</reference>
<evidence type="ECO:0000313" key="2">
    <source>
        <dbReference type="EMBL" id="CAL8085678.1"/>
    </source>
</evidence>
<evidence type="ECO:0000256" key="1">
    <source>
        <dbReference type="SAM" id="SignalP"/>
    </source>
</evidence>
<comment type="caution">
    <text evidence="2">The sequence shown here is derived from an EMBL/GenBank/DDBJ whole genome shotgun (WGS) entry which is preliminary data.</text>
</comment>
<feature type="signal peptide" evidence="1">
    <location>
        <begin position="1"/>
        <end position="23"/>
    </location>
</feature>
<dbReference type="Proteomes" id="UP001642540">
    <property type="component" value="Unassembled WGS sequence"/>
</dbReference>
<feature type="chain" id="PRO_5047042845" evidence="1">
    <location>
        <begin position="24"/>
        <end position="231"/>
    </location>
</feature>
<evidence type="ECO:0000313" key="3">
    <source>
        <dbReference type="Proteomes" id="UP001642540"/>
    </source>
</evidence>